<evidence type="ECO:0000256" key="3">
    <source>
        <dbReference type="ARBA" id="ARBA00022764"/>
    </source>
</evidence>
<dbReference type="KEGG" id="aacx:DEACI_0711"/>
<keyword evidence="5" id="KW-1133">Transmembrane helix</keyword>
<dbReference type="CDD" id="cd04223">
    <property type="entry name" value="N2OR_C"/>
    <property type="match status" value="1"/>
</dbReference>
<reference evidence="8" key="1">
    <citation type="submission" date="2014-11" db="EMBL/GenBank/DDBJ databases">
        <authorList>
            <person name="Hornung B.V."/>
        </authorList>
    </citation>
    <scope>NUCLEOTIDE SEQUENCE</scope>
    <source>
        <strain evidence="8">INE</strain>
    </source>
</reference>
<keyword evidence="9" id="KW-1185">Reference proteome</keyword>
<accession>A0A8S0WEF1</accession>
<dbReference type="InterPro" id="IPR002429">
    <property type="entry name" value="CcO_II-like_C"/>
</dbReference>
<feature type="transmembrane region" description="Helical" evidence="5">
    <location>
        <begin position="12"/>
        <end position="31"/>
    </location>
</feature>
<dbReference type="InterPro" id="IPR051403">
    <property type="entry name" value="NosZ/Cyto_c_oxidase_sub2"/>
</dbReference>
<evidence type="ECO:0000256" key="1">
    <source>
        <dbReference type="ARBA" id="ARBA00004418"/>
    </source>
</evidence>
<dbReference type="SUPFAM" id="SSF50974">
    <property type="entry name" value="Nitrous oxide reductase, N-terminal domain"/>
    <property type="match status" value="1"/>
</dbReference>
<keyword evidence="5" id="KW-0812">Transmembrane</keyword>
<evidence type="ECO:0000256" key="2">
    <source>
        <dbReference type="ARBA" id="ARBA00022723"/>
    </source>
</evidence>
<dbReference type="PROSITE" id="PS50857">
    <property type="entry name" value="COX2_CUA"/>
    <property type="match status" value="1"/>
</dbReference>
<evidence type="ECO:0000259" key="6">
    <source>
        <dbReference type="PROSITE" id="PS50857"/>
    </source>
</evidence>
<dbReference type="InterPro" id="IPR034205">
    <property type="entry name" value="N2OR_C"/>
</dbReference>
<dbReference type="Gene3D" id="2.60.40.420">
    <property type="entry name" value="Cupredoxins - blue copper proteins"/>
    <property type="match status" value="1"/>
</dbReference>
<dbReference type="GO" id="GO:0005507">
    <property type="term" value="F:copper ion binding"/>
    <property type="evidence" value="ECO:0007669"/>
    <property type="project" value="InterPro"/>
</dbReference>
<dbReference type="PANTHER" id="PTHR42838">
    <property type="entry name" value="CYTOCHROME C OXIDASE SUBUNIT II"/>
    <property type="match status" value="1"/>
</dbReference>
<dbReference type="SUPFAM" id="SSF49503">
    <property type="entry name" value="Cupredoxins"/>
    <property type="match status" value="1"/>
</dbReference>
<comment type="subcellular location">
    <subcellularLocation>
        <location evidence="1">Periplasm</location>
    </subcellularLocation>
</comment>
<dbReference type="EMBL" id="LR746496">
    <property type="protein sequence ID" value="CAA7600062.1"/>
    <property type="molecule type" value="Genomic_DNA"/>
</dbReference>
<evidence type="ECO:0000313" key="7">
    <source>
        <dbReference type="EMBL" id="CAA7600062.1"/>
    </source>
</evidence>
<evidence type="ECO:0000256" key="4">
    <source>
        <dbReference type="ARBA" id="ARBA00023008"/>
    </source>
</evidence>
<dbReference type="EMBL" id="CDGJ01000066">
    <property type="protein sequence ID" value="CEJ07837.1"/>
    <property type="molecule type" value="Genomic_DNA"/>
</dbReference>
<feature type="domain" description="Cytochrome oxidase subunit II copper A binding" evidence="6">
    <location>
        <begin position="529"/>
        <end position="627"/>
    </location>
</feature>
<reference evidence="7" key="2">
    <citation type="submission" date="2020-01" db="EMBL/GenBank/DDBJ databases">
        <authorList>
            <person name="Hornung B."/>
        </authorList>
    </citation>
    <scope>NUCLEOTIDE SEQUENCE</scope>
    <source>
        <strain evidence="7">PacBioINE</strain>
    </source>
</reference>
<dbReference type="Pfam" id="PF18764">
    <property type="entry name" value="nos_propeller"/>
    <property type="match status" value="1"/>
</dbReference>
<dbReference type="InterPro" id="IPR015943">
    <property type="entry name" value="WD40/YVTN_repeat-like_dom_sf"/>
</dbReference>
<dbReference type="GO" id="GO:0004129">
    <property type="term" value="F:cytochrome-c oxidase activity"/>
    <property type="evidence" value="ECO:0007669"/>
    <property type="project" value="InterPro"/>
</dbReference>
<keyword evidence="5" id="KW-0472">Membrane</keyword>
<dbReference type="GO" id="GO:0016491">
    <property type="term" value="F:oxidoreductase activity"/>
    <property type="evidence" value="ECO:0007669"/>
    <property type="project" value="UniProtKB-KW"/>
</dbReference>
<dbReference type="InterPro" id="IPR008972">
    <property type="entry name" value="Cupredoxin"/>
</dbReference>
<dbReference type="InterPro" id="IPR041114">
    <property type="entry name" value="Nos_propeller"/>
</dbReference>
<dbReference type="GO" id="GO:0016020">
    <property type="term" value="C:membrane"/>
    <property type="evidence" value="ECO:0007669"/>
    <property type="project" value="InterPro"/>
</dbReference>
<dbReference type="EC" id="1.9.3.1" evidence="7"/>
<dbReference type="GO" id="GO:0042597">
    <property type="term" value="C:periplasmic space"/>
    <property type="evidence" value="ECO:0007669"/>
    <property type="project" value="UniProtKB-SubCell"/>
</dbReference>
<keyword evidence="4" id="KW-0186">Copper</keyword>
<dbReference type="InterPro" id="IPR028096">
    <property type="entry name" value="EfeO_Cupredoxin"/>
</dbReference>
<evidence type="ECO:0000313" key="8">
    <source>
        <dbReference type="EMBL" id="CEJ07837.1"/>
    </source>
</evidence>
<evidence type="ECO:0000313" key="9">
    <source>
        <dbReference type="Proteomes" id="UP001071230"/>
    </source>
</evidence>
<name>A0A8S0WEF1_9FIRM</name>
<keyword evidence="7" id="KW-0560">Oxidoreductase</keyword>
<organism evidence="7">
    <name type="scientific">Acididesulfobacillus acetoxydans</name>
    <dbReference type="NCBI Taxonomy" id="1561005"/>
    <lineage>
        <taxon>Bacteria</taxon>
        <taxon>Bacillati</taxon>
        <taxon>Bacillota</taxon>
        <taxon>Clostridia</taxon>
        <taxon>Eubacteriales</taxon>
        <taxon>Peptococcaceae</taxon>
        <taxon>Acididesulfobacillus</taxon>
    </lineage>
</organism>
<dbReference type="PANTHER" id="PTHR42838:SF2">
    <property type="entry name" value="NITROUS-OXIDE REDUCTASE"/>
    <property type="match status" value="1"/>
</dbReference>
<dbReference type="AlphaFoldDB" id="A0A8S0WEF1"/>
<sequence>MFERQWKNYKGLAIMLIIGLIVGVAGGKLTFDSASQVQTNSVVSSNEGWVPPGQLDQAYMFASGGQSGNMVVFGIPSMRILKTIPVFDPFPDTGYGFTPATKKMLGKYTWGDAHHPVMSQTKGTYDGQFVWVNDKANDRIGQVDLRTFTTTQILNVPNLMGLHSLSTDPESKYLFTASEFSAPVANGKPNYAPLNTWGHQYYGVAACVNTNREGLKAGQPGKMGLDYEMLLPPYDYDLASVGKADSAGYVFYTSYNSEEATTDLEKNSTKFDRDLTLFMDYKAAQKLIDAGKYDAIINGVKVIDPRKHPGIAWLLPIPKNPHGVDVSPDGKWICYSSKLDPVVTVISMDKLKQAIAHKDYEKTTWGLPVIKWQDVQEAQIPVGVGPLHTQFDNQGYAYTSLFVESAVTKWQLGTWKVIDKQPVNYNVGHVAVAGGDSEHPFGHWLVALDKMSLNRFLPVGPGYPVTEQLFDISKGPKMQLVNEAPSDREPHYATIIPANLIHPLNVYPKDTARPNSTWNEAQAKVVRNGKEVKVYMTAVRSHFVPDNIEVNQGDHVDLYLTNIEQQPNITHGLAISKYNINLAADPGETVRASFTADKAGTFPFYCTDFCSALHEEMMGYLLVKPHS</sequence>
<gene>
    <name evidence="7" type="ORF">DEACI_0711</name>
    <name evidence="8" type="ORF">DEACI_2303</name>
</gene>
<dbReference type="Proteomes" id="UP001071230">
    <property type="component" value="Unassembled WGS sequence"/>
</dbReference>
<dbReference type="NCBIfam" id="TIGR04246">
    <property type="entry name" value="nitrous_NosZ_Gp"/>
    <property type="match status" value="1"/>
</dbReference>
<dbReference type="Proteomes" id="UP000836597">
    <property type="component" value="Chromosome"/>
</dbReference>
<keyword evidence="2" id="KW-0479">Metal-binding</keyword>
<dbReference type="Pfam" id="PF13473">
    <property type="entry name" value="Cupredoxin_1"/>
    <property type="match status" value="1"/>
</dbReference>
<dbReference type="Gene3D" id="2.130.10.10">
    <property type="entry name" value="YVTN repeat-like/Quinoprotein amine dehydrogenase"/>
    <property type="match status" value="1"/>
</dbReference>
<evidence type="ECO:0000256" key="5">
    <source>
        <dbReference type="SAM" id="Phobius"/>
    </source>
</evidence>
<proteinExistence type="predicted"/>
<dbReference type="InterPro" id="IPR026468">
    <property type="entry name" value="Nitrous_oxide_Rdtase_Sec-dep"/>
</dbReference>
<dbReference type="RefSeq" id="WP_240983791.1">
    <property type="nucleotide sequence ID" value="NZ_CDGJ01000066.1"/>
</dbReference>
<protein>
    <submittedName>
        <fullName evidence="7">Cytochrome-c oxidase</fullName>
        <ecNumber evidence="7">1.9.3.1</ecNumber>
    </submittedName>
    <submittedName>
        <fullName evidence="8">Nitrous-oxide reductase</fullName>
    </submittedName>
</protein>
<dbReference type="InterPro" id="IPR011045">
    <property type="entry name" value="N2O_reductase_N"/>
</dbReference>
<keyword evidence="3" id="KW-0574">Periplasm</keyword>